<proteinExistence type="predicted"/>
<keyword evidence="1" id="KW-0812">Transmembrane</keyword>
<sequence>MIKSVYVLAVMIAFALFAIINTVFFQSLKQFNSHTIFVECILLIVLAILYFYKELRDLENRHLERVPMFWINASVLTYFSGSLVLFYVANDLISESMKTKGVIWGTHALFNIVHYILYAIALLIRNQEKTRTSKS</sequence>
<dbReference type="AlphaFoldDB" id="A0AAE3UHZ2"/>
<keyword evidence="1" id="KW-0472">Membrane</keyword>
<dbReference type="EMBL" id="JASJOU010000024">
    <property type="protein sequence ID" value="MDJ1506578.1"/>
    <property type="molecule type" value="Genomic_DNA"/>
</dbReference>
<gene>
    <name evidence="2" type="ORF">QNI22_38365</name>
</gene>
<feature type="transmembrane region" description="Helical" evidence="1">
    <location>
        <begin position="101"/>
        <end position="124"/>
    </location>
</feature>
<feature type="transmembrane region" description="Helical" evidence="1">
    <location>
        <begin position="68"/>
        <end position="89"/>
    </location>
</feature>
<evidence type="ECO:0000256" key="1">
    <source>
        <dbReference type="SAM" id="Phobius"/>
    </source>
</evidence>
<feature type="transmembrane region" description="Helical" evidence="1">
    <location>
        <begin position="5"/>
        <end position="25"/>
    </location>
</feature>
<dbReference type="RefSeq" id="WP_314519598.1">
    <property type="nucleotide sequence ID" value="NZ_JASJOU010000024.1"/>
</dbReference>
<name>A0AAE3UHZ2_9BACT</name>
<organism evidence="2 3">
    <name type="scientific">Xanthocytophaga agilis</name>
    <dbReference type="NCBI Taxonomy" id="3048010"/>
    <lineage>
        <taxon>Bacteria</taxon>
        <taxon>Pseudomonadati</taxon>
        <taxon>Bacteroidota</taxon>
        <taxon>Cytophagia</taxon>
        <taxon>Cytophagales</taxon>
        <taxon>Rhodocytophagaceae</taxon>
        <taxon>Xanthocytophaga</taxon>
    </lineage>
</organism>
<evidence type="ECO:0000313" key="2">
    <source>
        <dbReference type="EMBL" id="MDJ1506578.1"/>
    </source>
</evidence>
<protein>
    <submittedName>
        <fullName evidence="2">Uncharacterized protein</fullName>
    </submittedName>
</protein>
<accession>A0AAE3UHZ2</accession>
<reference evidence="2" key="1">
    <citation type="submission" date="2023-05" db="EMBL/GenBank/DDBJ databases">
        <authorList>
            <person name="Zhang X."/>
        </authorList>
    </citation>
    <scope>NUCLEOTIDE SEQUENCE</scope>
    <source>
        <strain evidence="2">BD1B2-1</strain>
    </source>
</reference>
<keyword evidence="1" id="KW-1133">Transmembrane helix</keyword>
<feature type="transmembrane region" description="Helical" evidence="1">
    <location>
        <begin position="31"/>
        <end position="52"/>
    </location>
</feature>
<evidence type="ECO:0000313" key="3">
    <source>
        <dbReference type="Proteomes" id="UP001232063"/>
    </source>
</evidence>
<comment type="caution">
    <text evidence="2">The sequence shown here is derived from an EMBL/GenBank/DDBJ whole genome shotgun (WGS) entry which is preliminary data.</text>
</comment>
<dbReference type="Proteomes" id="UP001232063">
    <property type="component" value="Unassembled WGS sequence"/>
</dbReference>
<keyword evidence="3" id="KW-1185">Reference proteome</keyword>